<protein>
    <submittedName>
        <fullName evidence="1">3-keto-steroid reductase</fullName>
    </submittedName>
</protein>
<dbReference type="AlphaFoldDB" id="A0A0B0NTJ9"/>
<sequence length="71" mass="8361">MPYLYTKYTKVMISNNINIIFQTSLYMPYLQIHKFKSTNRKLDSVMCNSDLSGTSELTNLYKTLKKKQSKL</sequence>
<proteinExistence type="predicted"/>
<evidence type="ECO:0000313" key="1">
    <source>
        <dbReference type="EMBL" id="KHG15149.1"/>
    </source>
</evidence>
<dbReference type="Proteomes" id="UP000032142">
    <property type="component" value="Unassembled WGS sequence"/>
</dbReference>
<accession>A0A0B0NTJ9</accession>
<keyword evidence="2" id="KW-1185">Reference proteome</keyword>
<evidence type="ECO:0000313" key="2">
    <source>
        <dbReference type="Proteomes" id="UP000032142"/>
    </source>
</evidence>
<gene>
    <name evidence="1" type="ORF">F383_18282</name>
</gene>
<reference evidence="2" key="1">
    <citation type="submission" date="2014-09" db="EMBL/GenBank/DDBJ databases">
        <authorList>
            <person name="Mudge J."/>
            <person name="Ramaraj T."/>
            <person name="Lindquist I.E."/>
            <person name="Bharti A.K."/>
            <person name="Sundararajan A."/>
            <person name="Cameron C.T."/>
            <person name="Woodward J.E."/>
            <person name="May G.D."/>
            <person name="Brubaker C."/>
            <person name="Broadhvest J."/>
            <person name="Wilkins T.A."/>
        </authorList>
    </citation>
    <scope>NUCLEOTIDE SEQUENCE</scope>
    <source>
        <strain evidence="2">cv. AKA8401</strain>
    </source>
</reference>
<organism evidence="1 2">
    <name type="scientific">Gossypium arboreum</name>
    <name type="common">Tree cotton</name>
    <name type="synonym">Gossypium nanking</name>
    <dbReference type="NCBI Taxonomy" id="29729"/>
    <lineage>
        <taxon>Eukaryota</taxon>
        <taxon>Viridiplantae</taxon>
        <taxon>Streptophyta</taxon>
        <taxon>Embryophyta</taxon>
        <taxon>Tracheophyta</taxon>
        <taxon>Spermatophyta</taxon>
        <taxon>Magnoliopsida</taxon>
        <taxon>eudicotyledons</taxon>
        <taxon>Gunneridae</taxon>
        <taxon>Pentapetalae</taxon>
        <taxon>rosids</taxon>
        <taxon>malvids</taxon>
        <taxon>Malvales</taxon>
        <taxon>Malvaceae</taxon>
        <taxon>Malvoideae</taxon>
        <taxon>Gossypium</taxon>
    </lineage>
</organism>
<dbReference type="EMBL" id="KN403068">
    <property type="protein sequence ID" value="KHG15149.1"/>
    <property type="molecule type" value="Genomic_DNA"/>
</dbReference>
<name>A0A0B0NTJ9_GOSAR</name>